<keyword evidence="3" id="KW-1185">Reference proteome</keyword>
<feature type="compositionally biased region" description="Basic and acidic residues" evidence="1">
    <location>
        <begin position="1"/>
        <end position="18"/>
    </location>
</feature>
<comment type="caution">
    <text evidence="2">The sequence shown here is derived from an EMBL/GenBank/DDBJ whole genome shotgun (WGS) entry which is preliminary data.</text>
</comment>
<evidence type="ECO:0000256" key="1">
    <source>
        <dbReference type="SAM" id="MobiDB-lite"/>
    </source>
</evidence>
<dbReference type="AlphaFoldDB" id="A0AA88L5G6"/>
<sequence length="339" mass="38400">MQTDQIKKEGKGWEEPWIKPKRGPPPIFGEDIEAQAVTWAKDCQKVGFPVTKEQLRSTLGQVAKEKGLSHKFSKDGIPGCDIGSRTRRYESLVYCIVSRFDKGTCSEDKEKEPELGRSLFVKCARKKKRMKDILNSTQIIELPTCKCIIPKNGTEVKIKPKKVEKTTLFEILKWLRPGGSQKTPEESVVGESDLEHQDASSSQFSAAKSIESVFSSFSCFSTSEPQPLRVLVFLMDEQRIATHIAKNWFNYCREVYLNTVKRNSQPLGGLGKGFEINETKVGKMMYYRGKITDEQRGFRGSRKRIKAFFIVPAPERSPESLLSMTCDWIHPGTTIVSDC</sequence>
<name>A0AA88L5G6_ARTSF</name>
<protein>
    <submittedName>
        <fullName evidence="2">Uncharacterized protein</fullName>
    </submittedName>
</protein>
<organism evidence="2 3">
    <name type="scientific">Artemia franciscana</name>
    <name type="common">Brine shrimp</name>
    <name type="synonym">Artemia sanfranciscana</name>
    <dbReference type="NCBI Taxonomy" id="6661"/>
    <lineage>
        <taxon>Eukaryota</taxon>
        <taxon>Metazoa</taxon>
        <taxon>Ecdysozoa</taxon>
        <taxon>Arthropoda</taxon>
        <taxon>Crustacea</taxon>
        <taxon>Branchiopoda</taxon>
        <taxon>Anostraca</taxon>
        <taxon>Artemiidae</taxon>
        <taxon>Artemia</taxon>
    </lineage>
</organism>
<reference evidence="2" key="1">
    <citation type="submission" date="2023-07" db="EMBL/GenBank/DDBJ databases">
        <title>Chromosome-level genome assembly of Artemia franciscana.</title>
        <authorList>
            <person name="Jo E."/>
        </authorList>
    </citation>
    <scope>NUCLEOTIDE SEQUENCE</scope>
    <source>
        <tissue evidence="2">Whole body</tissue>
    </source>
</reference>
<evidence type="ECO:0000313" key="3">
    <source>
        <dbReference type="Proteomes" id="UP001187531"/>
    </source>
</evidence>
<evidence type="ECO:0000313" key="2">
    <source>
        <dbReference type="EMBL" id="KAK2713516.1"/>
    </source>
</evidence>
<accession>A0AA88L5G6</accession>
<gene>
    <name evidence="2" type="ORF">QYM36_009403</name>
</gene>
<dbReference type="Proteomes" id="UP001187531">
    <property type="component" value="Unassembled WGS sequence"/>
</dbReference>
<dbReference type="EMBL" id="JAVRJZ010000014">
    <property type="protein sequence ID" value="KAK2713516.1"/>
    <property type="molecule type" value="Genomic_DNA"/>
</dbReference>
<proteinExistence type="predicted"/>
<feature type="region of interest" description="Disordered" evidence="1">
    <location>
        <begin position="1"/>
        <end position="26"/>
    </location>
</feature>